<evidence type="ECO:0000256" key="1">
    <source>
        <dbReference type="SAM" id="Phobius"/>
    </source>
</evidence>
<evidence type="ECO:0000313" key="3">
    <source>
        <dbReference type="Proteomes" id="UP001209540"/>
    </source>
</evidence>
<sequence>MIALIRFLTYYNFIHLILFGTMVLLVAGNEDNSTSTEICACRDRKTGNSSAALIASQTCCESANGVWENNYCTITDDGKGSDTCGPTDSFGDCCSYRMHMQHKCIAK</sequence>
<comment type="caution">
    <text evidence="2">The sequence shown here is derived from an EMBL/GenBank/DDBJ whole genome shotgun (WGS) entry which is preliminary data.</text>
</comment>
<keyword evidence="1" id="KW-1133">Transmembrane helix</keyword>
<dbReference type="AlphaFoldDB" id="A0AAD5P9J7"/>
<proteinExistence type="predicted"/>
<dbReference type="Proteomes" id="UP001209540">
    <property type="component" value="Unassembled WGS sequence"/>
</dbReference>
<evidence type="ECO:0000313" key="2">
    <source>
        <dbReference type="EMBL" id="KAI9250983.1"/>
    </source>
</evidence>
<reference evidence="2" key="1">
    <citation type="journal article" date="2022" name="IScience">
        <title>Evolution of zygomycete secretomes and the origins of terrestrial fungal ecologies.</title>
        <authorList>
            <person name="Chang Y."/>
            <person name="Wang Y."/>
            <person name="Mondo S."/>
            <person name="Ahrendt S."/>
            <person name="Andreopoulos W."/>
            <person name="Barry K."/>
            <person name="Beard J."/>
            <person name="Benny G.L."/>
            <person name="Blankenship S."/>
            <person name="Bonito G."/>
            <person name="Cuomo C."/>
            <person name="Desiro A."/>
            <person name="Gervers K.A."/>
            <person name="Hundley H."/>
            <person name="Kuo A."/>
            <person name="LaButti K."/>
            <person name="Lang B.F."/>
            <person name="Lipzen A."/>
            <person name="O'Donnell K."/>
            <person name="Pangilinan J."/>
            <person name="Reynolds N."/>
            <person name="Sandor L."/>
            <person name="Smith M.E."/>
            <person name="Tsang A."/>
            <person name="Grigoriev I.V."/>
            <person name="Stajich J.E."/>
            <person name="Spatafora J.W."/>
        </authorList>
    </citation>
    <scope>NUCLEOTIDE SEQUENCE</scope>
    <source>
        <strain evidence="2">RSA 2281</strain>
    </source>
</reference>
<feature type="transmembrane region" description="Helical" evidence="1">
    <location>
        <begin position="7"/>
        <end position="27"/>
    </location>
</feature>
<gene>
    <name evidence="2" type="ORF">BDA99DRAFT_563898</name>
</gene>
<keyword evidence="1" id="KW-0812">Transmembrane</keyword>
<reference evidence="2" key="2">
    <citation type="submission" date="2023-02" db="EMBL/GenBank/DDBJ databases">
        <authorList>
            <consortium name="DOE Joint Genome Institute"/>
            <person name="Mondo S.J."/>
            <person name="Chang Y."/>
            <person name="Wang Y."/>
            <person name="Ahrendt S."/>
            <person name="Andreopoulos W."/>
            <person name="Barry K."/>
            <person name="Beard J."/>
            <person name="Benny G.L."/>
            <person name="Blankenship S."/>
            <person name="Bonito G."/>
            <person name="Cuomo C."/>
            <person name="Desiro A."/>
            <person name="Gervers K.A."/>
            <person name="Hundley H."/>
            <person name="Kuo A."/>
            <person name="LaButti K."/>
            <person name="Lang B.F."/>
            <person name="Lipzen A."/>
            <person name="O'Donnell K."/>
            <person name="Pangilinan J."/>
            <person name="Reynolds N."/>
            <person name="Sandor L."/>
            <person name="Smith M.W."/>
            <person name="Tsang A."/>
            <person name="Grigoriev I.V."/>
            <person name="Stajich J.E."/>
            <person name="Spatafora J.W."/>
        </authorList>
    </citation>
    <scope>NUCLEOTIDE SEQUENCE</scope>
    <source>
        <strain evidence="2">RSA 2281</strain>
    </source>
</reference>
<organism evidence="2 3">
    <name type="scientific">Phascolomyces articulosus</name>
    <dbReference type="NCBI Taxonomy" id="60185"/>
    <lineage>
        <taxon>Eukaryota</taxon>
        <taxon>Fungi</taxon>
        <taxon>Fungi incertae sedis</taxon>
        <taxon>Mucoromycota</taxon>
        <taxon>Mucoromycotina</taxon>
        <taxon>Mucoromycetes</taxon>
        <taxon>Mucorales</taxon>
        <taxon>Lichtheimiaceae</taxon>
        <taxon>Phascolomyces</taxon>
    </lineage>
</organism>
<keyword evidence="3" id="KW-1185">Reference proteome</keyword>
<accession>A0AAD5P9J7</accession>
<name>A0AAD5P9J7_9FUNG</name>
<keyword evidence="1" id="KW-0472">Membrane</keyword>
<dbReference type="EMBL" id="JAIXMP010000031">
    <property type="protein sequence ID" value="KAI9250983.1"/>
    <property type="molecule type" value="Genomic_DNA"/>
</dbReference>
<protein>
    <submittedName>
        <fullName evidence="2">Uncharacterized protein</fullName>
    </submittedName>
</protein>